<keyword evidence="2" id="KW-1185">Reference proteome</keyword>
<accession>C5F0Y6</accession>
<reference evidence="2" key="1">
    <citation type="journal article" date="2014" name="Genome Announc.">
        <title>Draft genome sequences of six enterohepatic helicobacter species isolated from humans and one from rhesus macaques.</title>
        <authorList>
            <person name="Shen Z."/>
            <person name="Sheh A."/>
            <person name="Young S.K."/>
            <person name="Abouelliel A."/>
            <person name="Ward D.V."/>
            <person name="Earl A.M."/>
            <person name="Fox J.G."/>
        </authorList>
    </citation>
    <scope>NUCLEOTIDE SEQUENCE [LARGE SCALE GENOMIC DNA]</scope>
    <source>
        <strain evidence="2">MIT 98-5489</strain>
    </source>
</reference>
<evidence type="ECO:0000313" key="1">
    <source>
        <dbReference type="EMBL" id="EEQ63890.1"/>
    </source>
</evidence>
<name>C5F0Y6_9HELI</name>
<gene>
    <name evidence="1" type="ORF">HPMG_01347</name>
</gene>
<dbReference type="AlphaFoldDB" id="C5F0Y6"/>
<organism evidence="1 2">
    <name type="scientific">Helicobacter pullorum MIT 98-5489</name>
    <dbReference type="NCBI Taxonomy" id="537972"/>
    <lineage>
        <taxon>Bacteria</taxon>
        <taxon>Pseudomonadati</taxon>
        <taxon>Campylobacterota</taxon>
        <taxon>Epsilonproteobacteria</taxon>
        <taxon>Campylobacterales</taxon>
        <taxon>Helicobacteraceae</taxon>
        <taxon>Helicobacter</taxon>
    </lineage>
</organism>
<evidence type="ECO:0000313" key="2">
    <source>
        <dbReference type="Proteomes" id="UP000003953"/>
    </source>
</evidence>
<dbReference type="Proteomes" id="UP000003953">
    <property type="component" value="Unassembled WGS sequence"/>
</dbReference>
<dbReference type="HOGENOM" id="CLU_2395683_0_0_7"/>
<sequence>MITLSNGLSLSFATNLALEAKKDSNGTSLSAIARNNYIEINDETLKKHELQMKTDAILNGTKSYFYGEFLSPRLSNNRSNAWLLYNYRENLTE</sequence>
<dbReference type="EMBL" id="DS990444">
    <property type="protein sequence ID" value="EEQ63890.1"/>
    <property type="molecule type" value="Genomic_DNA"/>
</dbReference>
<protein>
    <submittedName>
        <fullName evidence="1">Uncharacterized protein</fullName>
    </submittedName>
</protein>
<proteinExistence type="predicted"/>
<dbReference type="RefSeq" id="WP_005022471.1">
    <property type="nucleotide sequence ID" value="NZ_DS990444.1"/>
</dbReference>